<dbReference type="AlphaFoldDB" id="A0A239KP03"/>
<name>A0A239KP03_9ACTN</name>
<protein>
    <submittedName>
        <fullName evidence="2">Tn3 transposase DDE domain-containing protein</fullName>
    </submittedName>
</protein>
<dbReference type="Pfam" id="PF01526">
    <property type="entry name" value="DDE_Tnp_Tn3"/>
    <property type="match status" value="1"/>
</dbReference>
<dbReference type="GO" id="GO:0004803">
    <property type="term" value="F:transposase activity"/>
    <property type="evidence" value="ECO:0007669"/>
    <property type="project" value="InterPro"/>
</dbReference>
<dbReference type="EMBL" id="FZOD01000028">
    <property type="protein sequence ID" value="SNT20076.1"/>
    <property type="molecule type" value="Genomic_DNA"/>
</dbReference>
<dbReference type="Proteomes" id="UP000198282">
    <property type="component" value="Unassembled WGS sequence"/>
</dbReference>
<organism evidence="2 3">
    <name type="scientific">Streptosporangium subroseum</name>
    <dbReference type="NCBI Taxonomy" id="106412"/>
    <lineage>
        <taxon>Bacteria</taxon>
        <taxon>Bacillati</taxon>
        <taxon>Actinomycetota</taxon>
        <taxon>Actinomycetes</taxon>
        <taxon>Streptosporangiales</taxon>
        <taxon>Streptosporangiaceae</taxon>
        <taxon>Streptosporangium</taxon>
    </lineage>
</organism>
<dbReference type="RefSeq" id="WP_218825471.1">
    <property type="nucleotide sequence ID" value="NZ_FZOD01000028.1"/>
</dbReference>
<feature type="domain" description="Tn3 transposase DDE" evidence="1">
    <location>
        <begin position="1"/>
        <end position="73"/>
    </location>
</feature>
<evidence type="ECO:0000313" key="2">
    <source>
        <dbReference type="EMBL" id="SNT20076.1"/>
    </source>
</evidence>
<evidence type="ECO:0000259" key="1">
    <source>
        <dbReference type="Pfam" id="PF01526"/>
    </source>
</evidence>
<keyword evidence="3" id="KW-1185">Reference proteome</keyword>
<sequence length="77" mass="8155">MAHGCNVGYTPVIGSGDALKYSRLSHVDQTYLRLATYRAANATLIDYQASIPLAQAWGGGLVASVDGMRFVVLVPSV</sequence>
<proteinExistence type="predicted"/>
<evidence type="ECO:0000313" key="3">
    <source>
        <dbReference type="Proteomes" id="UP000198282"/>
    </source>
</evidence>
<reference evidence="2 3" key="1">
    <citation type="submission" date="2017-06" db="EMBL/GenBank/DDBJ databases">
        <authorList>
            <person name="Kim H.J."/>
            <person name="Triplett B.A."/>
        </authorList>
    </citation>
    <scope>NUCLEOTIDE SEQUENCE [LARGE SCALE GENOMIC DNA]</scope>
    <source>
        <strain evidence="2 3">CGMCC 4.2132</strain>
    </source>
</reference>
<gene>
    <name evidence="2" type="ORF">SAMN05216276_102848</name>
</gene>
<accession>A0A239KP03</accession>
<dbReference type="GO" id="GO:0006313">
    <property type="term" value="P:DNA transposition"/>
    <property type="evidence" value="ECO:0007669"/>
    <property type="project" value="InterPro"/>
</dbReference>
<dbReference type="InterPro" id="IPR002513">
    <property type="entry name" value="Tn3_Tnp_DDE_dom"/>
</dbReference>